<accession>A0ACC0ELR6</accession>
<reference evidence="1 2" key="3">
    <citation type="journal article" date="2022" name="Microbiol. Spectr.">
        <title>Folding features and dynamics of 3D genome architecture in plant fungal pathogens.</title>
        <authorList>
            <person name="Xia C."/>
        </authorList>
    </citation>
    <scope>NUCLEOTIDE SEQUENCE [LARGE SCALE GENOMIC DNA]</scope>
    <source>
        <strain evidence="1 2">93-210</strain>
    </source>
</reference>
<gene>
    <name evidence="1" type="ORF">MJO28_003617</name>
</gene>
<evidence type="ECO:0000313" key="1">
    <source>
        <dbReference type="EMBL" id="KAI7956522.1"/>
    </source>
</evidence>
<dbReference type="EMBL" id="CM045868">
    <property type="protein sequence ID" value="KAI7956522.1"/>
    <property type="molecule type" value="Genomic_DNA"/>
</dbReference>
<dbReference type="Proteomes" id="UP001060170">
    <property type="component" value="Chromosome 4"/>
</dbReference>
<reference evidence="2" key="2">
    <citation type="journal article" date="2018" name="Mol. Plant Microbe Interact.">
        <title>Genome sequence resources for the wheat stripe rust pathogen (Puccinia striiformis f. sp. tritici) and the barley stripe rust pathogen (Puccinia striiformis f. sp. hordei).</title>
        <authorList>
            <person name="Xia C."/>
            <person name="Wang M."/>
            <person name="Yin C."/>
            <person name="Cornejo O.E."/>
            <person name="Hulbert S.H."/>
            <person name="Chen X."/>
        </authorList>
    </citation>
    <scope>NUCLEOTIDE SEQUENCE [LARGE SCALE GENOMIC DNA]</scope>
    <source>
        <strain evidence="2">93-210</strain>
    </source>
</reference>
<protein>
    <submittedName>
        <fullName evidence="1">Uncharacterized protein</fullName>
    </submittedName>
</protein>
<reference evidence="2" key="1">
    <citation type="journal article" date="2018" name="BMC Genomics">
        <title>Genomic insights into host adaptation between the wheat stripe rust pathogen (Puccinia striiformis f. sp. tritici) and the barley stripe rust pathogen (Puccinia striiformis f. sp. hordei).</title>
        <authorList>
            <person name="Xia C."/>
            <person name="Wang M."/>
            <person name="Yin C."/>
            <person name="Cornejo O.E."/>
            <person name="Hulbert S.H."/>
            <person name="Chen X."/>
        </authorList>
    </citation>
    <scope>NUCLEOTIDE SEQUENCE [LARGE SCALE GENOMIC DNA]</scope>
    <source>
        <strain evidence="2">93-210</strain>
    </source>
</reference>
<sequence>MNEQEEQSKLIQLIGNNVPSIPLEILKTNSNNRARHCPQPPPSNWISAPIENPARKDGLKLKHWVRTDDQQVYRFARYNTTSNVFSYTTEEYYHLLRDDHWTKAETDYLFDLLNTYDLRFPVVHDRYEFGGSHERSLDDLKARYYSICQNLIPHRPNLLNSSSSTTTTHLIEDPHKKQLIQSYHFDKQREIERKKHVKSLLNRSSTQLKEEEFIYIETRRLEQNLLKKLKNRDELMKVIGGFQHHFLNEMKFWPIVEPSPTTLQLSRQAIINSHLNSANNLLLAQQQTESGSRVATNPVDKRHLTTTDDVPNDEEMMSMGYPSRGTDPQIALANDKKHCIHRSDSQPVQTGHCRTVGLRSTRITLPKTVAASTRISSVLSEMQIPNLLAYLPKPLIMPTRQNVESYERLILATHQLIDLRRIADRVDNDLKAHRKKKDSLLVSHINPSSSSSVDLIQPHTEIDNHTPPPPPPADTKPLIESDLPPTRIPDPSSDLPKSSSSLINKKRSASIGSDSSSSSSTVDSSSTTIPQQQHQQHQQSGSQSSSRKKIRIN</sequence>
<name>A0ACC0ELR6_9BASI</name>
<comment type="caution">
    <text evidence="1">The sequence shown here is derived from an EMBL/GenBank/DDBJ whole genome shotgun (WGS) entry which is preliminary data.</text>
</comment>
<proteinExistence type="predicted"/>
<organism evidence="1 2">
    <name type="scientific">Puccinia striiformis f. sp. tritici</name>
    <dbReference type="NCBI Taxonomy" id="168172"/>
    <lineage>
        <taxon>Eukaryota</taxon>
        <taxon>Fungi</taxon>
        <taxon>Dikarya</taxon>
        <taxon>Basidiomycota</taxon>
        <taxon>Pucciniomycotina</taxon>
        <taxon>Pucciniomycetes</taxon>
        <taxon>Pucciniales</taxon>
        <taxon>Pucciniaceae</taxon>
        <taxon>Puccinia</taxon>
    </lineage>
</organism>
<keyword evidence="2" id="KW-1185">Reference proteome</keyword>
<evidence type="ECO:0000313" key="2">
    <source>
        <dbReference type="Proteomes" id="UP001060170"/>
    </source>
</evidence>